<organism evidence="1 2">
    <name type="scientific">Glossina morsitans morsitans</name>
    <name type="common">Savannah tsetse fly</name>
    <dbReference type="NCBI Taxonomy" id="37546"/>
    <lineage>
        <taxon>Eukaryota</taxon>
        <taxon>Metazoa</taxon>
        <taxon>Ecdysozoa</taxon>
        <taxon>Arthropoda</taxon>
        <taxon>Hexapoda</taxon>
        <taxon>Insecta</taxon>
        <taxon>Pterygota</taxon>
        <taxon>Neoptera</taxon>
        <taxon>Endopterygota</taxon>
        <taxon>Diptera</taxon>
        <taxon>Brachycera</taxon>
        <taxon>Muscomorpha</taxon>
        <taxon>Hippoboscoidea</taxon>
        <taxon>Glossinidae</taxon>
        <taxon>Glossina</taxon>
    </lineage>
</organism>
<dbReference type="AlphaFoldDB" id="A0A1B0GB87"/>
<evidence type="ECO:0000313" key="1">
    <source>
        <dbReference type="EnsemblMetazoa" id="GMOY010571-PA"/>
    </source>
</evidence>
<reference evidence="1" key="1">
    <citation type="submission" date="2020-05" db="UniProtKB">
        <authorList>
            <consortium name="EnsemblMetazoa"/>
        </authorList>
    </citation>
    <scope>IDENTIFICATION</scope>
    <source>
        <strain evidence="1">Yale</strain>
    </source>
</reference>
<dbReference type="Proteomes" id="UP000092444">
    <property type="component" value="Unassembled WGS sequence"/>
</dbReference>
<accession>A0A1B0GB87</accession>
<protein>
    <submittedName>
        <fullName evidence="1">Uncharacterized protein</fullName>
    </submittedName>
</protein>
<dbReference type="VEuPathDB" id="VectorBase:GMOY010571"/>
<evidence type="ECO:0000313" key="2">
    <source>
        <dbReference type="Proteomes" id="UP000092444"/>
    </source>
</evidence>
<sequence length="124" mass="12851">MGSCYVGTSGHDADPGTWAEQGALSDIGVSGRWPLVVGYWSLQCSGTSGFPTLRGRTVGRGGTGCVNFGHSGRTFGWQTLDLGGIVPVILSFIVCRIVGGCHCCHMTTAPETAADGDRDITADD</sequence>
<dbReference type="EMBL" id="CCAG010011564">
    <property type="status" value="NOT_ANNOTATED_CDS"/>
    <property type="molecule type" value="Genomic_DNA"/>
</dbReference>
<name>A0A1B0GB87_GLOMM</name>
<dbReference type="EnsemblMetazoa" id="GMOY010571-RA">
    <property type="protein sequence ID" value="GMOY010571-PA"/>
    <property type="gene ID" value="GMOY010571"/>
</dbReference>
<keyword evidence="2" id="KW-1185">Reference proteome</keyword>
<proteinExistence type="predicted"/>